<comment type="caution">
    <text evidence="5">The sequence shown here is derived from an EMBL/GenBank/DDBJ whole genome shotgun (WGS) entry which is preliminary data.</text>
</comment>
<dbReference type="PROSITE" id="PS51118">
    <property type="entry name" value="HTH_HXLR"/>
    <property type="match status" value="1"/>
</dbReference>
<sequence length="218" mass="23761">MAARRDYFDGCGAAHALDLVGERWALLVVRELVLGPKRFTDLRAGLPHASPNVLSQRLRELEDAGVLRRRRLPPPAASAVYELTEWGQELEPVLQSLGRWAARSLPEADSIKVDSFILSLRTLFVPERAADVDVTLQLVLDEQPFRVHLAHGELDIERGEVSGADVTVRCSPTTLAGVVHMGLPIADAEAQGQLVLTGDATALERLVDSVQMPEPLPA</sequence>
<evidence type="ECO:0000256" key="2">
    <source>
        <dbReference type="ARBA" id="ARBA00023125"/>
    </source>
</evidence>
<feature type="domain" description="HTH hxlR-type" evidence="4">
    <location>
        <begin position="11"/>
        <end position="109"/>
    </location>
</feature>
<reference evidence="5 6" key="1">
    <citation type="submission" date="2019-03" db="EMBL/GenBank/DDBJ databases">
        <title>Genomic Encyclopedia of Type Strains, Phase IV (KMG-IV): sequencing the most valuable type-strain genomes for metagenomic binning, comparative biology and taxonomic classification.</title>
        <authorList>
            <person name="Goeker M."/>
        </authorList>
    </citation>
    <scope>NUCLEOTIDE SEQUENCE [LARGE SCALE GENOMIC DNA]</scope>
    <source>
        <strain evidence="5 6">DSM 45775</strain>
    </source>
</reference>
<evidence type="ECO:0000256" key="1">
    <source>
        <dbReference type="ARBA" id="ARBA00023015"/>
    </source>
</evidence>
<evidence type="ECO:0000313" key="5">
    <source>
        <dbReference type="EMBL" id="TDQ50163.1"/>
    </source>
</evidence>
<dbReference type="InterPro" id="IPR036527">
    <property type="entry name" value="SCP2_sterol-bd_dom_sf"/>
</dbReference>
<protein>
    <submittedName>
        <fullName evidence="5">HxlR family transcriptional regulator</fullName>
    </submittedName>
</protein>
<dbReference type="InterPro" id="IPR036388">
    <property type="entry name" value="WH-like_DNA-bd_sf"/>
</dbReference>
<organism evidence="5 6">
    <name type="scientific">Actinomycetospora succinea</name>
    <dbReference type="NCBI Taxonomy" id="663603"/>
    <lineage>
        <taxon>Bacteria</taxon>
        <taxon>Bacillati</taxon>
        <taxon>Actinomycetota</taxon>
        <taxon>Actinomycetes</taxon>
        <taxon>Pseudonocardiales</taxon>
        <taxon>Pseudonocardiaceae</taxon>
        <taxon>Actinomycetospora</taxon>
    </lineage>
</organism>
<gene>
    <name evidence="5" type="ORF">EV188_110160</name>
</gene>
<dbReference type="Pfam" id="PF01638">
    <property type="entry name" value="HxlR"/>
    <property type="match status" value="1"/>
</dbReference>
<evidence type="ECO:0000259" key="4">
    <source>
        <dbReference type="PROSITE" id="PS51118"/>
    </source>
</evidence>
<dbReference type="PANTHER" id="PTHR33204">
    <property type="entry name" value="TRANSCRIPTIONAL REGULATOR, MARR FAMILY"/>
    <property type="match status" value="1"/>
</dbReference>
<dbReference type="InterPro" id="IPR036390">
    <property type="entry name" value="WH_DNA-bd_sf"/>
</dbReference>
<dbReference type="InterPro" id="IPR002577">
    <property type="entry name" value="HTH_HxlR"/>
</dbReference>
<evidence type="ECO:0000313" key="6">
    <source>
        <dbReference type="Proteomes" id="UP000295705"/>
    </source>
</evidence>
<dbReference type="InterPro" id="IPR029229">
    <property type="entry name" value="Alkyl_sulf_C"/>
</dbReference>
<keyword evidence="2" id="KW-0238">DNA-binding</keyword>
<name>A0A4R6UWA7_9PSEU</name>
<keyword evidence="1" id="KW-0805">Transcription regulation</keyword>
<keyword evidence="3" id="KW-0804">Transcription</keyword>
<dbReference type="GO" id="GO:0003677">
    <property type="term" value="F:DNA binding"/>
    <property type="evidence" value="ECO:0007669"/>
    <property type="project" value="UniProtKB-KW"/>
</dbReference>
<dbReference type="Pfam" id="PF14864">
    <property type="entry name" value="Alkyl_sulf_C"/>
    <property type="match status" value="1"/>
</dbReference>
<accession>A0A4R6UWA7</accession>
<dbReference type="Gene3D" id="1.10.10.10">
    <property type="entry name" value="Winged helix-like DNA-binding domain superfamily/Winged helix DNA-binding domain"/>
    <property type="match status" value="1"/>
</dbReference>
<dbReference type="OrthoDB" id="9792527at2"/>
<proteinExistence type="predicted"/>
<dbReference type="Gene3D" id="3.30.1050.10">
    <property type="entry name" value="SCP2 sterol-binding domain"/>
    <property type="match status" value="1"/>
</dbReference>
<dbReference type="SUPFAM" id="SSF46785">
    <property type="entry name" value="Winged helix' DNA-binding domain"/>
    <property type="match status" value="1"/>
</dbReference>
<keyword evidence="6" id="KW-1185">Reference proteome</keyword>
<dbReference type="EMBL" id="SNYO01000010">
    <property type="protein sequence ID" value="TDQ50163.1"/>
    <property type="molecule type" value="Genomic_DNA"/>
</dbReference>
<dbReference type="AlphaFoldDB" id="A0A4R6UWA7"/>
<dbReference type="SUPFAM" id="SSF55718">
    <property type="entry name" value="SCP-like"/>
    <property type="match status" value="1"/>
</dbReference>
<dbReference type="RefSeq" id="WP_133829237.1">
    <property type="nucleotide sequence ID" value="NZ_BAABHR010000020.1"/>
</dbReference>
<evidence type="ECO:0000256" key="3">
    <source>
        <dbReference type="ARBA" id="ARBA00023163"/>
    </source>
</evidence>
<dbReference type="Proteomes" id="UP000295705">
    <property type="component" value="Unassembled WGS sequence"/>
</dbReference>
<dbReference type="PANTHER" id="PTHR33204:SF18">
    <property type="entry name" value="TRANSCRIPTIONAL REGULATORY PROTEIN"/>
    <property type="match status" value="1"/>
</dbReference>